<dbReference type="PROSITE" id="PS50158">
    <property type="entry name" value="ZF_CCHC"/>
    <property type="match status" value="5"/>
</dbReference>
<dbReference type="EnsemblPlants" id="AET5Gv20120600.3">
    <property type="protein sequence ID" value="AET5Gv20120600.3"/>
    <property type="gene ID" value="AET5Gv20120600"/>
</dbReference>
<evidence type="ECO:0000256" key="2">
    <source>
        <dbReference type="SAM" id="MobiDB-lite"/>
    </source>
</evidence>
<dbReference type="InterPro" id="IPR036875">
    <property type="entry name" value="Znf_CCHC_sf"/>
</dbReference>
<name>A0A453JMG4_AEGTS</name>
<reference evidence="5" key="2">
    <citation type="journal article" date="2017" name="Nat. Plants">
        <title>The Aegilops tauschii genome reveals multiple impacts of transposons.</title>
        <authorList>
            <person name="Zhao G."/>
            <person name="Zou C."/>
            <person name="Li K."/>
            <person name="Wang K."/>
            <person name="Li T."/>
            <person name="Gao L."/>
            <person name="Zhang X."/>
            <person name="Wang H."/>
            <person name="Yang Z."/>
            <person name="Liu X."/>
            <person name="Jiang W."/>
            <person name="Mao L."/>
            <person name="Kong X."/>
            <person name="Jiao Y."/>
            <person name="Jia J."/>
        </authorList>
    </citation>
    <scope>NUCLEOTIDE SEQUENCE [LARGE SCALE GENOMIC DNA]</scope>
    <source>
        <strain evidence="5">cv. AL8/78</strain>
    </source>
</reference>
<feature type="domain" description="CCHC-type" evidence="3">
    <location>
        <begin position="297"/>
        <end position="312"/>
    </location>
</feature>
<reference evidence="5" key="1">
    <citation type="journal article" date="2014" name="Science">
        <title>Ancient hybridizations among the ancestral genomes of bread wheat.</title>
        <authorList>
            <consortium name="International Wheat Genome Sequencing Consortium,"/>
            <person name="Marcussen T."/>
            <person name="Sandve S.R."/>
            <person name="Heier L."/>
            <person name="Spannagl M."/>
            <person name="Pfeifer M."/>
            <person name="Jakobsen K.S."/>
            <person name="Wulff B.B."/>
            <person name="Steuernagel B."/>
            <person name="Mayer K.F."/>
            <person name="Olsen O.A."/>
        </authorList>
    </citation>
    <scope>NUCLEOTIDE SEQUENCE [LARGE SCALE GENOMIC DNA]</scope>
    <source>
        <strain evidence="5">cv. AL8/78</strain>
    </source>
</reference>
<accession>A0A453JMG4</accession>
<dbReference type="Gramene" id="AET5Gv20120600.4">
    <property type="protein sequence ID" value="AET5Gv20120600.4"/>
    <property type="gene ID" value="AET5Gv20120600"/>
</dbReference>
<reference evidence="4" key="4">
    <citation type="submission" date="2019-03" db="UniProtKB">
        <authorList>
            <consortium name="EnsemblPlants"/>
        </authorList>
    </citation>
    <scope>IDENTIFICATION</scope>
</reference>
<dbReference type="InterPro" id="IPR051714">
    <property type="entry name" value="Znf_CCHC_NABP"/>
</dbReference>
<dbReference type="SUPFAM" id="SSF57756">
    <property type="entry name" value="Retrovirus zinc finger-like domains"/>
    <property type="match status" value="4"/>
</dbReference>
<dbReference type="PANTHER" id="PTHR23002">
    <property type="entry name" value="ZINC FINGER CCHC DOMAIN CONTAINING PROTEIN"/>
    <property type="match status" value="1"/>
</dbReference>
<feature type="compositionally biased region" description="Basic and acidic residues" evidence="2">
    <location>
        <begin position="8"/>
        <end position="18"/>
    </location>
</feature>
<dbReference type="Gramene" id="AET5Gv20120600.3">
    <property type="protein sequence ID" value="AET5Gv20120600.3"/>
    <property type="gene ID" value="AET5Gv20120600"/>
</dbReference>
<dbReference type="Proteomes" id="UP000015105">
    <property type="component" value="Chromosome 5D"/>
</dbReference>
<dbReference type="Gene3D" id="4.10.60.10">
    <property type="entry name" value="Zinc finger, CCHC-type"/>
    <property type="match status" value="2"/>
</dbReference>
<dbReference type="Pfam" id="PF00098">
    <property type="entry name" value="zf-CCHC"/>
    <property type="match status" value="3"/>
</dbReference>
<feature type="compositionally biased region" description="Polar residues" evidence="2">
    <location>
        <begin position="19"/>
        <end position="40"/>
    </location>
</feature>
<dbReference type="GO" id="GO:0003676">
    <property type="term" value="F:nucleic acid binding"/>
    <property type="evidence" value="ECO:0007669"/>
    <property type="project" value="InterPro"/>
</dbReference>
<dbReference type="STRING" id="200361.A0A453JMG4"/>
<keyword evidence="5" id="KW-1185">Reference proteome</keyword>
<evidence type="ECO:0000313" key="4">
    <source>
        <dbReference type="EnsemblPlants" id="AET5Gv20120600.2"/>
    </source>
</evidence>
<sequence length="494" mass="54816">MSANLSKVVEELPPRHDGSLTTPLGRQSSNQHKSPWEGSTTEHIACHSSGYQGQYSQEWLLWNYGLLTTLLGWQNDFRFFSNQHESPSEGGQTEHIACHSSGYQGHYSQEWPPRNYGSLTTSLGRQKDFHFCSSQRESPWEGGKTEYQDKMNGIITCLVCGKEGHYSCDCPFKDQEHKVICTFCSKNGHCSMWCCQQNKSESRACTRCGEIGHTASTHGLGCSSCDEYHLDGECRLSEVKCFVCECQDHYLAQCPLNFQGALRLALSKRGSTSSAPAKCSAKSEGKVLRADGSSPICFTCREEGHFAFQCPQNSPSMSEEFEESSTIATATNLSKELEGQDPGTAKQSSETKPILYDQCCPSKAKVLTSNKSSPMVRTCKTKTEGEKRMCSTCREEGHYARMCPQKFGAISGNTSKELEESSTIATSSNMSKVLEEHDPGTAKHSSDMKWVLRCASCGQEGHRARSCPTRVFICSLCNEEGHKAKKCPQKRQKR</sequence>
<proteinExistence type="predicted"/>
<feature type="domain" description="CCHC-type" evidence="3">
    <location>
        <begin position="453"/>
        <end position="468"/>
    </location>
</feature>
<dbReference type="Gramene" id="AET5Gv20120600.2">
    <property type="protein sequence ID" value="AET5Gv20120600.2"/>
    <property type="gene ID" value="AET5Gv20120600"/>
</dbReference>
<dbReference type="EnsemblPlants" id="AET5Gv20120600.1">
    <property type="protein sequence ID" value="AET5Gv20120600.1"/>
    <property type="gene ID" value="AET5Gv20120600"/>
</dbReference>
<evidence type="ECO:0000256" key="1">
    <source>
        <dbReference type="PROSITE-ProRule" id="PRU00047"/>
    </source>
</evidence>
<dbReference type="OMA" id="AKHIACH"/>
<reference evidence="4" key="3">
    <citation type="journal article" date="2017" name="Nature">
        <title>Genome sequence of the progenitor of the wheat D genome Aegilops tauschii.</title>
        <authorList>
            <person name="Luo M.C."/>
            <person name="Gu Y.Q."/>
            <person name="Puiu D."/>
            <person name="Wang H."/>
            <person name="Twardziok S.O."/>
            <person name="Deal K.R."/>
            <person name="Huo N."/>
            <person name="Zhu T."/>
            <person name="Wang L."/>
            <person name="Wang Y."/>
            <person name="McGuire P.E."/>
            <person name="Liu S."/>
            <person name="Long H."/>
            <person name="Ramasamy R.K."/>
            <person name="Rodriguez J.C."/>
            <person name="Van S.L."/>
            <person name="Yuan L."/>
            <person name="Wang Z."/>
            <person name="Xia Z."/>
            <person name="Xiao L."/>
            <person name="Anderson O.D."/>
            <person name="Ouyang S."/>
            <person name="Liang Y."/>
            <person name="Zimin A.V."/>
            <person name="Pertea G."/>
            <person name="Qi P."/>
            <person name="Bennetzen J.L."/>
            <person name="Dai X."/>
            <person name="Dawson M.W."/>
            <person name="Muller H.G."/>
            <person name="Kugler K."/>
            <person name="Rivarola-Duarte L."/>
            <person name="Spannagl M."/>
            <person name="Mayer K.F.X."/>
            <person name="Lu F.H."/>
            <person name="Bevan M.W."/>
            <person name="Leroy P."/>
            <person name="Li P."/>
            <person name="You F.M."/>
            <person name="Sun Q."/>
            <person name="Liu Z."/>
            <person name="Lyons E."/>
            <person name="Wicker T."/>
            <person name="Salzberg S.L."/>
            <person name="Devos K.M."/>
            <person name="Dvorak J."/>
        </authorList>
    </citation>
    <scope>NUCLEOTIDE SEQUENCE [LARGE SCALE GENOMIC DNA]</scope>
    <source>
        <strain evidence="4">cv. AL8/78</strain>
    </source>
</reference>
<keyword evidence="1" id="KW-0862">Zinc</keyword>
<evidence type="ECO:0000313" key="5">
    <source>
        <dbReference type="Proteomes" id="UP000015105"/>
    </source>
</evidence>
<dbReference type="AlphaFoldDB" id="A0A453JMG4"/>
<evidence type="ECO:0000259" key="3">
    <source>
        <dbReference type="PROSITE" id="PS50158"/>
    </source>
</evidence>
<dbReference type="EnsemblPlants" id="AET5Gv20120600.2">
    <property type="protein sequence ID" value="AET5Gv20120600.2"/>
    <property type="gene ID" value="AET5Gv20120600"/>
</dbReference>
<feature type="domain" description="CCHC-type" evidence="3">
    <location>
        <begin position="390"/>
        <end position="405"/>
    </location>
</feature>
<feature type="domain" description="CCHC-type" evidence="3">
    <location>
        <begin position="474"/>
        <end position="489"/>
    </location>
</feature>
<dbReference type="Gramene" id="AET5Gv20120600.1">
    <property type="protein sequence ID" value="AET5Gv20120600.1"/>
    <property type="gene ID" value="AET5Gv20120600"/>
</dbReference>
<feature type="region of interest" description="Disordered" evidence="2">
    <location>
        <begin position="1"/>
        <end position="40"/>
    </location>
</feature>
<dbReference type="EnsemblPlants" id="AET5Gv20120600.4">
    <property type="protein sequence ID" value="AET5Gv20120600.4"/>
    <property type="gene ID" value="AET5Gv20120600"/>
</dbReference>
<protein>
    <recommendedName>
        <fullName evidence="3">CCHC-type domain-containing protein</fullName>
    </recommendedName>
</protein>
<dbReference type="GO" id="GO:0008270">
    <property type="term" value="F:zinc ion binding"/>
    <property type="evidence" value="ECO:0007669"/>
    <property type="project" value="UniProtKB-KW"/>
</dbReference>
<keyword evidence="1" id="KW-0863">Zinc-finger</keyword>
<dbReference type="SMART" id="SM00343">
    <property type="entry name" value="ZnF_C2HC"/>
    <property type="match status" value="7"/>
</dbReference>
<feature type="domain" description="CCHC-type" evidence="3">
    <location>
        <begin position="157"/>
        <end position="171"/>
    </location>
</feature>
<keyword evidence="1" id="KW-0479">Metal-binding</keyword>
<dbReference type="InterPro" id="IPR001878">
    <property type="entry name" value="Znf_CCHC"/>
</dbReference>
<organism evidence="4 5">
    <name type="scientific">Aegilops tauschii subsp. strangulata</name>
    <name type="common">Goatgrass</name>
    <dbReference type="NCBI Taxonomy" id="200361"/>
    <lineage>
        <taxon>Eukaryota</taxon>
        <taxon>Viridiplantae</taxon>
        <taxon>Streptophyta</taxon>
        <taxon>Embryophyta</taxon>
        <taxon>Tracheophyta</taxon>
        <taxon>Spermatophyta</taxon>
        <taxon>Magnoliopsida</taxon>
        <taxon>Liliopsida</taxon>
        <taxon>Poales</taxon>
        <taxon>Poaceae</taxon>
        <taxon>BOP clade</taxon>
        <taxon>Pooideae</taxon>
        <taxon>Triticodae</taxon>
        <taxon>Triticeae</taxon>
        <taxon>Triticinae</taxon>
        <taxon>Aegilops</taxon>
    </lineage>
</organism>
<dbReference type="OrthoDB" id="604989at2759"/>
<reference evidence="4" key="5">
    <citation type="journal article" date="2021" name="G3 (Bethesda)">
        <title>Aegilops tauschii genome assembly Aet v5.0 features greater sequence contiguity and improved annotation.</title>
        <authorList>
            <person name="Wang L."/>
            <person name="Zhu T."/>
            <person name="Rodriguez J.C."/>
            <person name="Deal K.R."/>
            <person name="Dubcovsky J."/>
            <person name="McGuire P.E."/>
            <person name="Lux T."/>
            <person name="Spannagl M."/>
            <person name="Mayer K.F.X."/>
            <person name="Baldrich P."/>
            <person name="Meyers B.C."/>
            <person name="Huo N."/>
            <person name="Gu Y.Q."/>
            <person name="Zhou H."/>
            <person name="Devos K.M."/>
            <person name="Bennetzen J.L."/>
            <person name="Unver T."/>
            <person name="Budak H."/>
            <person name="Gulick P.J."/>
            <person name="Galiba G."/>
            <person name="Kalapos B."/>
            <person name="Nelson D.R."/>
            <person name="Li P."/>
            <person name="You F.M."/>
            <person name="Luo M.C."/>
            <person name="Dvorak J."/>
        </authorList>
    </citation>
    <scope>NUCLEOTIDE SEQUENCE [LARGE SCALE GENOMIC DNA]</scope>
    <source>
        <strain evidence="4">cv. AL8/78</strain>
    </source>
</reference>